<evidence type="ECO:0000313" key="7">
    <source>
        <dbReference type="Proteomes" id="UP000260649"/>
    </source>
</evidence>
<comment type="caution">
    <text evidence="6">The sequence shown here is derived from an EMBL/GenBank/DDBJ whole genome shotgun (WGS) entry which is preliminary data.</text>
</comment>
<sequence length="249" mass="28638">MDIELNILQNWIQESDNIVFISGADLSAEAGFPDYRIMTQADWARYKYAPDEILRLTFLQRNPFYFYRYYREKILAPVLTAQPSPAHEALAHLEQAGKLRAILTVNIDGIHQEAGSREVLELHGSVMRSWCAKCEKFLDFFYIADSPTHIPYCNVDMCGDYVRPAIVLKEEPYDLALLEKALDYVRAADVLIIDGSALKEFPVPNLMQAYQRHKLVLVNTAPLVFDARAGIVIRNHSFTDIFQQIHWTR</sequence>
<proteinExistence type="predicted"/>
<dbReference type="GO" id="GO:0046872">
    <property type="term" value="F:metal ion binding"/>
    <property type="evidence" value="ECO:0007669"/>
    <property type="project" value="UniProtKB-KW"/>
</dbReference>
<dbReference type="GO" id="GO:0017136">
    <property type="term" value="F:histone deacetylase activity, NAD-dependent"/>
    <property type="evidence" value="ECO:0007669"/>
    <property type="project" value="TreeGrafter"/>
</dbReference>
<reference evidence="6 7" key="1">
    <citation type="submission" date="2018-07" db="EMBL/GenBank/DDBJ databases">
        <title>GABA Modulating Bacteria of the Human Gut Microbiota.</title>
        <authorList>
            <person name="Strandwitz P."/>
            <person name="Kim K.H."/>
            <person name="Terekhova D."/>
            <person name="Liu J.K."/>
            <person name="Sharma A."/>
            <person name="Levering J."/>
            <person name="Mcdonald D."/>
            <person name="Dietrich D."/>
            <person name="Ramadhar T.R."/>
            <person name="Lekbua A."/>
            <person name="Mroue N."/>
            <person name="Liston C."/>
            <person name="Stewart E.J."/>
            <person name="Dubin M.J."/>
            <person name="Zengler K."/>
            <person name="Knight R."/>
            <person name="Gilbert J.A."/>
            <person name="Clardy J."/>
            <person name="Lewis K."/>
        </authorList>
    </citation>
    <scope>NUCLEOTIDE SEQUENCE [LARGE SCALE GENOMIC DNA]</scope>
    <source>
        <strain evidence="6 7">KLE1738</strain>
    </source>
</reference>
<name>A0A3E2B142_9FIRM</name>
<accession>A0A3E2B142</accession>
<dbReference type="Gene3D" id="3.30.1600.10">
    <property type="entry name" value="SIR2/SIRT2 'Small Domain"/>
    <property type="match status" value="1"/>
</dbReference>
<dbReference type="InterPro" id="IPR050134">
    <property type="entry name" value="NAD-dep_sirtuin_deacylases"/>
</dbReference>
<keyword evidence="4" id="KW-0479">Metal-binding</keyword>
<feature type="binding site" evidence="4">
    <location>
        <position position="134"/>
    </location>
    <ligand>
        <name>Zn(2+)</name>
        <dbReference type="ChEBI" id="CHEBI:29105"/>
    </ligand>
</feature>
<dbReference type="PANTHER" id="PTHR11085:SF4">
    <property type="entry name" value="NAD-DEPENDENT PROTEIN DEACYLASE"/>
    <property type="match status" value="1"/>
</dbReference>
<dbReference type="GeneID" id="97996230"/>
<evidence type="ECO:0000259" key="5">
    <source>
        <dbReference type="PROSITE" id="PS50305"/>
    </source>
</evidence>
<feature type="active site" description="Proton acceptor" evidence="4">
    <location>
        <position position="123"/>
    </location>
</feature>
<dbReference type="EMBL" id="QQRQ01000029">
    <property type="protein sequence ID" value="RFT05763.1"/>
    <property type="molecule type" value="Genomic_DNA"/>
</dbReference>
<dbReference type="RefSeq" id="WP_021919315.1">
    <property type="nucleotide sequence ID" value="NZ_CAKXKJ010000001.1"/>
</dbReference>
<dbReference type="EC" id="2.3.1.286" evidence="1"/>
<keyword evidence="2" id="KW-0808">Transferase</keyword>
<evidence type="ECO:0000256" key="3">
    <source>
        <dbReference type="ARBA" id="ARBA00023027"/>
    </source>
</evidence>
<gene>
    <name evidence="6" type="ORF">DV520_10835</name>
</gene>
<evidence type="ECO:0000256" key="1">
    <source>
        <dbReference type="ARBA" id="ARBA00012928"/>
    </source>
</evidence>
<dbReference type="GO" id="GO:0070403">
    <property type="term" value="F:NAD+ binding"/>
    <property type="evidence" value="ECO:0007669"/>
    <property type="project" value="InterPro"/>
</dbReference>
<dbReference type="Gene3D" id="3.40.50.1220">
    <property type="entry name" value="TPP-binding domain"/>
    <property type="match status" value="1"/>
</dbReference>
<feature type="binding site" evidence="4">
    <location>
        <position position="158"/>
    </location>
    <ligand>
        <name>Zn(2+)</name>
        <dbReference type="ChEBI" id="CHEBI:29105"/>
    </ligand>
</feature>
<dbReference type="PROSITE" id="PS50305">
    <property type="entry name" value="SIRTUIN"/>
    <property type="match status" value="1"/>
</dbReference>
<dbReference type="Pfam" id="PF02146">
    <property type="entry name" value="SIR2"/>
    <property type="match status" value="1"/>
</dbReference>
<evidence type="ECO:0000256" key="2">
    <source>
        <dbReference type="ARBA" id="ARBA00022679"/>
    </source>
</evidence>
<dbReference type="InterPro" id="IPR026590">
    <property type="entry name" value="Ssirtuin_cat_dom"/>
</dbReference>
<organism evidence="6 7">
    <name type="scientific">Evtepia gabavorous</name>
    <dbReference type="NCBI Taxonomy" id="2211183"/>
    <lineage>
        <taxon>Bacteria</taxon>
        <taxon>Bacillati</taxon>
        <taxon>Bacillota</taxon>
        <taxon>Clostridia</taxon>
        <taxon>Eubacteriales</taxon>
        <taxon>Evtepia</taxon>
    </lineage>
</organism>
<dbReference type="OrthoDB" id="9800582at2"/>
<keyword evidence="4" id="KW-0862">Zinc</keyword>
<dbReference type="PANTHER" id="PTHR11085">
    <property type="entry name" value="NAD-DEPENDENT PROTEIN DEACYLASE SIRTUIN-5, MITOCHONDRIAL-RELATED"/>
    <property type="match status" value="1"/>
</dbReference>
<feature type="binding site" evidence="4">
    <location>
        <position position="153"/>
    </location>
    <ligand>
        <name>Zn(2+)</name>
        <dbReference type="ChEBI" id="CHEBI:29105"/>
    </ligand>
</feature>
<evidence type="ECO:0000256" key="4">
    <source>
        <dbReference type="PROSITE-ProRule" id="PRU00236"/>
    </source>
</evidence>
<keyword evidence="3" id="KW-0520">NAD</keyword>
<dbReference type="AlphaFoldDB" id="A0A3E2B142"/>
<dbReference type="InterPro" id="IPR003000">
    <property type="entry name" value="Sirtuin"/>
</dbReference>
<dbReference type="InterPro" id="IPR029035">
    <property type="entry name" value="DHS-like_NAD/FAD-binding_dom"/>
</dbReference>
<evidence type="ECO:0000313" key="6">
    <source>
        <dbReference type="EMBL" id="RFT05763.1"/>
    </source>
</evidence>
<feature type="domain" description="Deacetylase sirtuin-type" evidence="5">
    <location>
        <begin position="1"/>
        <end position="249"/>
    </location>
</feature>
<protein>
    <recommendedName>
        <fullName evidence="1">protein acetyllysine N-acetyltransferase</fullName>
        <ecNumber evidence="1">2.3.1.286</ecNumber>
    </recommendedName>
</protein>
<keyword evidence="7" id="KW-1185">Reference proteome</keyword>
<dbReference type="InterPro" id="IPR026591">
    <property type="entry name" value="Sirtuin_cat_small_dom_sf"/>
</dbReference>
<dbReference type="SUPFAM" id="SSF52467">
    <property type="entry name" value="DHS-like NAD/FAD-binding domain"/>
    <property type="match status" value="1"/>
</dbReference>
<dbReference type="Proteomes" id="UP000260649">
    <property type="component" value="Unassembled WGS sequence"/>
</dbReference>
<feature type="binding site" evidence="4">
    <location>
        <position position="131"/>
    </location>
    <ligand>
        <name>Zn(2+)</name>
        <dbReference type="ChEBI" id="CHEBI:29105"/>
    </ligand>
</feature>